<dbReference type="Gene3D" id="2.60.120.200">
    <property type="match status" value="1"/>
</dbReference>
<name>A0A6J5LR55_9CAUD</name>
<sequence length="469" mass="50051">MTIGAANQQVRGNNPQYQVRQFWNSNDFASESSGNAAFFLTTQNVPLNTTFYWEFVGVVGPTGYTSPASSADFSISSGSFTHTGNILSSILQSNLIDGSTTQVDFTVLQDSLTEGGEAFQINIRTGSNVGPIVATSNIIKILDLSTSPPTYSLTPAASSVNEGSSLTFTVNTTNVSNGTILYWTLNNSTDFSVSFGSIVINSNTATFSVTPTADTTTEGAETFIANLRTTSTSGTIVATSSSVTINDTSQTPAPTITTRTDANAANLRLAIPFSSTTTTDDVAYLVSGSPNTAKLTPFEAAGGTIVTNNFKFYNSSYQPATSGIGYTLPAAINTSSTFLIEFWARTTSSNTNNWIFSNDYNSAREWTIGLNIGGGMPTSLTPNVGNGRIGGITSGTWNHFAFSEGSWWFNGTRRGTCNWGGTGYSTFNIWVGRQKDFTIFDGQINDFRIYIGTNKYGTSNFTVPLSILQ</sequence>
<evidence type="ECO:0008006" key="4">
    <source>
        <dbReference type="Google" id="ProtNLM"/>
    </source>
</evidence>
<gene>
    <name evidence="1" type="ORF">UFOVP322_5</name>
    <name evidence="2" type="ORF">UFOVP771_3</name>
    <name evidence="3" type="ORF">UFOVP850_3</name>
</gene>
<protein>
    <recommendedName>
        <fullName evidence="4">Concanavalin A-like lectin/glucanases superfamily</fullName>
    </recommendedName>
</protein>
<dbReference type="EMBL" id="LR796796">
    <property type="protein sequence ID" value="CAB4165956.1"/>
    <property type="molecule type" value="Genomic_DNA"/>
</dbReference>
<dbReference type="EMBL" id="LR796330">
    <property type="protein sequence ID" value="CAB4137044.1"/>
    <property type="molecule type" value="Genomic_DNA"/>
</dbReference>
<evidence type="ECO:0000313" key="2">
    <source>
        <dbReference type="EMBL" id="CAB4160545.1"/>
    </source>
</evidence>
<reference evidence="1" key="1">
    <citation type="submission" date="2020-04" db="EMBL/GenBank/DDBJ databases">
        <authorList>
            <person name="Chiriac C."/>
            <person name="Salcher M."/>
            <person name="Ghai R."/>
            <person name="Kavagutti S V."/>
        </authorList>
    </citation>
    <scope>NUCLEOTIDE SEQUENCE</scope>
</reference>
<dbReference type="InterPro" id="IPR013320">
    <property type="entry name" value="ConA-like_dom_sf"/>
</dbReference>
<dbReference type="EMBL" id="LR796701">
    <property type="protein sequence ID" value="CAB4160545.1"/>
    <property type="molecule type" value="Genomic_DNA"/>
</dbReference>
<dbReference type="SUPFAM" id="SSF141072">
    <property type="entry name" value="CalX-like"/>
    <property type="match status" value="1"/>
</dbReference>
<evidence type="ECO:0000313" key="3">
    <source>
        <dbReference type="EMBL" id="CAB4165956.1"/>
    </source>
</evidence>
<evidence type="ECO:0000313" key="1">
    <source>
        <dbReference type="EMBL" id="CAB4137044.1"/>
    </source>
</evidence>
<dbReference type="SUPFAM" id="SSF49899">
    <property type="entry name" value="Concanavalin A-like lectins/glucanases"/>
    <property type="match status" value="1"/>
</dbReference>
<organism evidence="1">
    <name type="scientific">uncultured Caudovirales phage</name>
    <dbReference type="NCBI Taxonomy" id="2100421"/>
    <lineage>
        <taxon>Viruses</taxon>
        <taxon>Duplodnaviria</taxon>
        <taxon>Heunggongvirae</taxon>
        <taxon>Uroviricota</taxon>
        <taxon>Caudoviricetes</taxon>
        <taxon>Peduoviridae</taxon>
        <taxon>Maltschvirus</taxon>
        <taxon>Maltschvirus maltsch</taxon>
    </lineage>
</organism>
<accession>A0A6J5LR55</accession>
<dbReference type="InterPro" id="IPR038081">
    <property type="entry name" value="CalX-like_sf"/>
</dbReference>
<proteinExistence type="predicted"/>